<dbReference type="KEGG" id="mmag:MMAD_23860"/>
<name>A0A7I7XFZ5_9MYCO</name>
<keyword evidence="3" id="KW-1185">Reference proteome</keyword>
<protein>
    <recommendedName>
        <fullName evidence="4">Exported alanine and valine rich protein</fullName>
    </recommendedName>
</protein>
<dbReference type="AlphaFoldDB" id="A0A7I7XFZ5"/>
<keyword evidence="1" id="KW-0732">Signal</keyword>
<feature type="chain" id="PRO_5029632890" description="Exported alanine and valine rich protein" evidence="1">
    <location>
        <begin position="29"/>
        <end position="166"/>
    </location>
</feature>
<dbReference type="RefSeq" id="WP_179969680.1">
    <property type="nucleotide sequence ID" value="NZ_AP022610.1"/>
</dbReference>
<accession>A0A7I7XFZ5</accession>
<sequence length="166" mass="17965">MRRWLTVLLATTAVVAGVLVAPTPTALAEAPIGRLGDVLHVDYMNVVADVAVTGVNLVDVPPGFGRAPLGPRYQVYRADVTVHVIKAPNPYITSLFFDFEGVTPIADAYKPRNTDVPDDLRTLLQNAPPGTTVSGGVYWDVYRDLVTNVNLLDKVTGTHLAQWNLT</sequence>
<feature type="signal peptide" evidence="1">
    <location>
        <begin position="1"/>
        <end position="28"/>
    </location>
</feature>
<evidence type="ECO:0000256" key="1">
    <source>
        <dbReference type="SAM" id="SignalP"/>
    </source>
</evidence>
<evidence type="ECO:0008006" key="4">
    <source>
        <dbReference type="Google" id="ProtNLM"/>
    </source>
</evidence>
<dbReference type="Proteomes" id="UP000466517">
    <property type="component" value="Chromosome"/>
</dbReference>
<reference evidence="2 3" key="1">
    <citation type="journal article" date="2019" name="Emerg. Microbes Infect.">
        <title>Comprehensive subspecies identification of 175 nontuberculous mycobacteria species based on 7547 genomic profiles.</title>
        <authorList>
            <person name="Matsumoto Y."/>
            <person name="Kinjo T."/>
            <person name="Motooka D."/>
            <person name="Nabeya D."/>
            <person name="Jung N."/>
            <person name="Uechi K."/>
            <person name="Horii T."/>
            <person name="Iida T."/>
            <person name="Fujita J."/>
            <person name="Nakamura S."/>
        </authorList>
    </citation>
    <scope>NUCLEOTIDE SEQUENCE [LARGE SCALE GENOMIC DNA]</scope>
    <source>
        <strain evidence="2 3">JCM 13574</strain>
    </source>
</reference>
<proteinExistence type="predicted"/>
<evidence type="ECO:0000313" key="2">
    <source>
        <dbReference type="EMBL" id="BBZ28091.1"/>
    </source>
</evidence>
<evidence type="ECO:0000313" key="3">
    <source>
        <dbReference type="Proteomes" id="UP000466517"/>
    </source>
</evidence>
<gene>
    <name evidence="2" type="ORF">MMAD_23860</name>
</gene>
<organism evidence="2 3">
    <name type="scientific">Mycolicibacterium madagascariense</name>
    <dbReference type="NCBI Taxonomy" id="212765"/>
    <lineage>
        <taxon>Bacteria</taxon>
        <taxon>Bacillati</taxon>
        <taxon>Actinomycetota</taxon>
        <taxon>Actinomycetes</taxon>
        <taxon>Mycobacteriales</taxon>
        <taxon>Mycobacteriaceae</taxon>
        <taxon>Mycolicibacterium</taxon>
    </lineage>
</organism>
<dbReference type="EMBL" id="AP022610">
    <property type="protein sequence ID" value="BBZ28091.1"/>
    <property type="molecule type" value="Genomic_DNA"/>
</dbReference>